<dbReference type="AlphaFoldDB" id="A0A0W8E7M9"/>
<comment type="caution">
    <text evidence="1">The sequence shown here is derived from an EMBL/GenBank/DDBJ whole genome shotgun (WGS) entry which is preliminary data.</text>
</comment>
<dbReference type="EMBL" id="LNQE01001844">
    <property type="protein sequence ID" value="KUG04639.1"/>
    <property type="molecule type" value="Genomic_DNA"/>
</dbReference>
<dbReference type="Gene3D" id="3.40.1350.10">
    <property type="match status" value="1"/>
</dbReference>
<dbReference type="NCBIfam" id="NF009154">
    <property type="entry name" value="PRK12497.3-3"/>
    <property type="match status" value="1"/>
</dbReference>
<proteinExistence type="inferred from homology"/>
<sequence length="116" mass="13601">MKKQLGKHGEERAASYLKKKGYMIIKTNYFTRYGELDIVCEKSGEIIFVEVKTRKTTRYGTPEESITYQKIQHIKKAAIIYLNECKQAYRGIRFDVITIFIDQQGKETINHIENAF</sequence>
<dbReference type="Pfam" id="PF02021">
    <property type="entry name" value="UPF0102"/>
    <property type="match status" value="1"/>
</dbReference>
<dbReference type="InterPro" id="IPR011335">
    <property type="entry name" value="Restrct_endonuc-II-like"/>
</dbReference>
<evidence type="ECO:0000313" key="1">
    <source>
        <dbReference type="EMBL" id="KUG04639.1"/>
    </source>
</evidence>
<protein>
    <recommendedName>
        <fullName evidence="2">Endonuclease</fullName>
    </recommendedName>
</protein>
<organism evidence="1">
    <name type="scientific">hydrocarbon metagenome</name>
    <dbReference type="NCBI Taxonomy" id="938273"/>
    <lineage>
        <taxon>unclassified sequences</taxon>
        <taxon>metagenomes</taxon>
        <taxon>ecological metagenomes</taxon>
    </lineage>
</organism>
<gene>
    <name evidence="1" type="ORF">ASZ90_018000</name>
</gene>
<accession>A0A0W8E7M9</accession>
<evidence type="ECO:0008006" key="2">
    <source>
        <dbReference type="Google" id="ProtNLM"/>
    </source>
</evidence>
<dbReference type="InterPro" id="IPR003509">
    <property type="entry name" value="UPF0102_YraN-like"/>
</dbReference>
<dbReference type="CDD" id="cd20736">
    <property type="entry name" value="PoNe_Nuclease"/>
    <property type="match status" value="1"/>
</dbReference>
<dbReference type="GO" id="GO:0003676">
    <property type="term" value="F:nucleic acid binding"/>
    <property type="evidence" value="ECO:0007669"/>
    <property type="project" value="InterPro"/>
</dbReference>
<name>A0A0W8E7M9_9ZZZZ</name>
<dbReference type="PANTHER" id="PTHR34039:SF1">
    <property type="entry name" value="UPF0102 PROTEIN YRAN"/>
    <property type="match status" value="1"/>
</dbReference>
<dbReference type="SUPFAM" id="SSF52980">
    <property type="entry name" value="Restriction endonuclease-like"/>
    <property type="match status" value="1"/>
</dbReference>
<dbReference type="NCBIfam" id="TIGR00252">
    <property type="entry name" value="YraN family protein"/>
    <property type="match status" value="1"/>
</dbReference>
<reference evidence="1" key="1">
    <citation type="journal article" date="2015" name="Proc. Natl. Acad. Sci. U.S.A.">
        <title>Networks of energetic and metabolic interactions define dynamics in microbial communities.</title>
        <authorList>
            <person name="Embree M."/>
            <person name="Liu J.K."/>
            <person name="Al-Bassam M.M."/>
            <person name="Zengler K."/>
        </authorList>
    </citation>
    <scope>NUCLEOTIDE SEQUENCE</scope>
</reference>
<dbReference type="PANTHER" id="PTHR34039">
    <property type="entry name" value="UPF0102 PROTEIN YRAN"/>
    <property type="match status" value="1"/>
</dbReference>
<dbReference type="NCBIfam" id="NF009150">
    <property type="entry name" value="PRK12497.1-3"/>
    <property type="match status" value="1"/>
</dbReference>
<dbReference type="InterPro" id="IPR011856">
    <property type="entry name" value="tRNA_endonuc-like_dom_sf"/>
</dbReference>
<dbReference type="HAMAP" id="MF_00048">
    <property type="entry name" value="UPF0102"/>
    <property type="match status" value="1"/>
</dbReference>